<accession>A0A0L7QU39</accession>
<keyword evidence="1" id="KW-0175">Coiled coil</keyword>
<evidence type="ECO:0000313" key="2">
    <source>
        <dbReference type="EMBL" id="KOC62177.1"/>
    </source>
</evidence>
<sequence>MRIPCNTKTCKIRKKLNVYKSVQLTKDSRDNLQVSKNANGSIKNETVSQKLQESEELSKSAQKNLTSQLYKVYTDDKIIDTYDEKMEQPIPTKDTFHTKLGVNNSNMNYVHQEAVRKEKFRSEIDKSIVDEIGDIDLDAEDICAKDKKIFDKLQKELLSEKKRSKVLEMELESLTCSLNCLKEDNEQRAACLKGALETAKEQTKVAMNLVKQTNDQADLTTADRNELSNEIARLQEQVTEIARKNTVLLKERDNLKNKLQSLSEDESKRITLDIKCMLQSYKITELSEVKGMLQSNNSILQDMKEKVEHLEYCLCEETKTCHYLKEEFETLQENHSSEIRIKEKIVEEQNKTISKQKKLLHDSEEMVQQVASEFNQLKDELHEEKQKSKSLQISLDKIDDKLNKAYISQCEQCRTLTAEIDYLKWENQRTTAVARLTYQKLHQSMKAYEKKVICEKQQHRYMALVIKKKDQQIEILRSQIHENNMRTF</sequence>
<dbReference type="STRING" id="597456.A0A0L7QU39"/>
<feature type="coiled-coil region" evidence="1">
    <location>
        <begin position="150"/>
        <end position="265"/>
    </location>
</feature>
<feature type="coiled-coil region" evidence="1">
    <location>
        <begin position="360"/>
        <end position="394"/>
    </location>
</feature>
<evidence type="ECO:0000313" key="3">
    <source>
        <dbReference type="Proteomes" id="UP000053825"/>
    </source>
</evidence>
<gene>
    <name evidence="2" type="ORF">WH47_03935</name>
</gene>
<reference evidence="2 3" key="1">
    <citation type="submission" date="2015-07" db="EMBL/GenBank/DDBJ databases">
        <title>The genome of Habropoda laboriosa.</title>
        <authorList>
            <person name="Pan H."/>
            <person name="Kapheim K."/>
        </authorList>
    </citation>
    <scope>NUCLEOTIDE SEQUENCE [LARGE SCALE GENOMIC DNA]</scope>
    <source>
        <strain evidence="2">0110345459</strain>
    </source>
</reference>
<dbReference type="AlphaFoldDB" id="A0A0L7QU39"/>
<protein>
    <submittedName>
        <fullName evidence="2">Uncharacterized protein</fullName>
    </submittedName>
</protein>
<proteinExistence type="predicted"/>
<keyword evidence="3" id="KW-1185">Reference proteome</keyword>
<name>A0A0L7QU39_9HYME</name>
<dbReference type="Proteomes" id="UP000053825">
    <property type="component" value="Unassembled WGS sequence"/>
</dbReference>
<organism evidence="2 3">
    <name type="scientific">Habropoda laboriosa</name>
    <dbReference type="NCBI Taxonomy" id="597456"/>
    <lineage>
        <taxon>Eukaryota</taxon>
        <taxon>Metazoa</taxon>
        <taxon>Ecdysozoa</taxon>
        <taxon>Arthropoda</taxon>
        <taxon>Hexapoda</taxon>
        <taxon>Insecta</taxon>
        <taxon>Pterygota</taxon>
        <taxon>Neoptera</taxon>
        <taxon>Endopterygota</taxon>
        <taxon>Hymenoptera</taxon>
        <taxon>Apocrita</taxon>
        <taxon>Aculeata</taxon>
        <taxon>Apoidea</taxon>
        <taxon>Anthophila</taxon>
        <taxon>Apidae</taxon>
        <taxon>Habropoda</taxon>
    </lineage>
</organism>
<dbReference type="EMBL" id="KQ414735">
    <property type="protein sequence ID" value="KOC62177.1"/>
    <property type="molecule type" value="Genomic_DNA"/>
</dbReference>
<evidence type="ECO:0000256" key="1">
    <source>
        <dbReference type="SAM" id="Coils"/>
    </source>
</evidence>